<reference evidence="9 10" key="1">
    <citation type="journal article" date="2014" name="Nat. Genet.">
        <title>Whole-genome sequence of a flatfish provides insights into ZW sex chromosome evolution and adaptation to a benthic lifestyle.</title>
        <authorList>
            <person name="Chen S."/>
            <person name="Zhang G."/>
            <person name="Shao C."/>
            <person name="Huang Q."/>
            <person name="Liu G."/>
            <person name="Zhang P."/>
            <person name="Song W."/>
            <person name="An N."/>
            <person name="Chalopin D."/>
            <person name="Volff J.N."/>
            <person name="Hong Y."/>
            <person name="Li Q."/>
            <person name="Sha Z."/>
            <person name="Zhou H."/>
            <person name="Xie M."/>
            <person name="Yu Q."/>
            <person name="Liu Y."/>
            <person name="Xiang H."/>
            <person name="Wang N."/>
            <person name="Wu K."/>
            <person name="Yang C."/>
            <person name="Zhou Q."/>
            <person name="Liao X."/>
            <person name="Yang L."/>
            <person name="Hu Q."/>
            <person name="Zhang J."/>
            <person name="Meng L."/>
            <person name="Jin L."/>
            <person name="Tian Y."/>
            <person name="Lian J."/>
            <person name="Yang J."/>
            <person name="Miao G."/>
            <person name="Liu S."/>
            <person name="Liang Z."/>
            <person name="Yan F."/>
            <person name="Li Y."/>
            <person name="Sun B."/>
            <person name="Zhang H."/>
            <person name="Zhang J."/>
            <person name="Zhu Y."/>
            <person name="Du M."/>
            <person name="Zhao Y."/>
            <person name="Schartl M."/>
            <person name="Tang Q."/>
            <person name="Wang J."/>
        </authorList>
    </citation>
    <scope>NUCLEOTIDE SEQUENCE</scope>
</reference>
<evidence type="ECO:0000313" key="10">
    <source>
        <dbReference type="Proteomes" id="UP000265120"/>
    </source>
</evidence>
<proteinExistence type="predicted"/>
<reference evidence="9" key="2">
    <citation type="submission" date="2025-08" db="UniProtKB">
        <authorList>
            <consortium name="Ensembl"/>
        </authorList>
    </citation>
    <scope>IDENTIFICATION</scope>
</reference>
<protein>
    <recommendedName>
        <fullName evidence="6">Reticulon</fullName>
    </recommendedName>
</protein>
<evidence type="ECO:0000256" key="6">
    <source>
        <dbReference type="RuleBase" id="RU210713"/>
    </source>
</evidence>
<dbReference type="InParanoid" id="A0A3P8X1D1"/>
<evidence type="ECO:0000256" key="5">
    <source>
        <dbReference type="ARBA" id="ARBA00023136"/>
    </source>
</evidence>
<dbReference type="PANTHER" id="PTHR45799">
    <property type="entry name" value="RETICULON-LIKE PROTEIN"/>
    <property type="match status" value="1"/>
</dbReference>
<evidence type="ECO:0000256" key="4">
    <source>
        <dbReference type="ARBA" id="ARBA00022989"/>
    </source>
</evidence>
<evidence type="ECO:0000259" key="8">
    <source>
        <dbReference type="PROSITE" id="PS50845"/>
    </source>
</evidence>
<dbReference type="GeneTree" id="ENSGT00940000157482"/>
<dbReference type="PANTHER" id="PTHR45799:SF2">
    <property type="entry name" value="RETICULON-LIKE PROTEIN"/>
    <property type="match status" value="1"/>
</dbReference>
<reference evidence="9" key="3">
    <citation type="submission" date="2025-09" db="UniProtKB">
        <authorList>
            <consortium name="Ensembl"/>
        </authorList>
    </citation>
    <scope>IDENTIFICATION</scope>
</reference>
<feature type="compositionally biased region" description="Low complexity" evidence="7">
    <location>
        <begin position="19"/>
        <end position="33"/>
    </location>
</feature>
<keyword evidence="4 6" id="KW-1133">Transmembrane helix</keyword>
<feature type="compositionally biased region" description="Pro residues" evidence="7">
    <location>
        <begin position="34"/>
        <end position="44"/>
    </location>
</feature>
<evidence type="ECO:0000313" key="9">
    <source>
        <dbReference type="Ensembl" id="ENSCSEP00000032799.1"/>
    </source>
</evidence>
<evidence type="ECO:0000256" key="2">
    <source>
        <dbReference type="ARBA" id="ARBA00022692"/>
    </source>
</evidence>
<organism evidence="9 10">
    <name type="scientific">Cynoglossus semilaevis</name>
    <name type="common">Tongue sole</name>
    <dbReference type="NCBI Taxonomy" id="244447"/>
    <lineage>
        <taxon>Eukaryota</taxon>
        <taxon>Metazoa</taxon>
        <taxon>Chordata</taxon>
        <taxon>Craniata</taxon>
        <taxon>Vertebrata</taxon>
        <taxon>Euteleostomi</taxon>
        <taxon>Actinopterygii</taxon>
        <taxon>Neopterygii</taxon>
        <taxon>Teleostei</taxon>
        <taxon>Neoteleostei</taxon>
        <taxon>Acanthomorphata</taxon>
        <taxon>Carangaria</taxon>
        <taxon>Pleuronectiformes</taxon>
        <taxon>Pleuronectoidei</taxon>
        <taxon>Cynoglossidae</taxon>
        <taxon>Cynoglossinae</taxon>
        <taxon>Cynoglossus</taxon>
    </lineage>
</organism>
<sequence length="235" mass="26069">MSKLDSPPAVPPRQPTCKLLPPRYSSSLSSSSPPDSPPLLPPREPLSSPLHLLPPPQGPLQLFCWKQPKTSAAAFGVSLTVLVSLSKVSIISVVSYLLLTCLCVTITFRYRPITIQRRAIHSSNTHTLSHTHTHTHTTVRPLIDQGLIHVNWFICQTRRLLLVEDVVDSVKLAVVMWLMTYIGAVFNGLSLLILDKPADSSKIADKSLKIFHQFSLFFVRLQNRLPGAVKRTKTG</sequence>
<dbReference type="Gene3D" id="1.20.5.2480">
    <property type="match status" value="1"/>
</dbReference>
<dbReference type="Proteomes" id="UP000265120">
    <property type="component" value="Chromosome 9"/>
</dbReference>
<keyword evidence="3 6" id="KW-0256">Endoplasmic reticulum</keyword>
<dbReference type="InterPro" id="IPR003388">
    <property type="entry name" value="Reticulon"/>
</dbReference>
<feature type="domain" description="Reticulon" evidence="8">
    <location>
        <begin position="59"/>
        <end position="194"/>
    </location>
</feature>
<keyword evidence="10" id="KW-1185">Reference proteome</keyword>
<dbReference type="STRING" id="244447.ENSCSEP00000032799"/>
<evidence type="ECO:0000256" key="3">
    <source>
        <dbReference type="ARBA" id="ARBA00022824"/>
    </source>
</evidence>
<name>A0A3P8X1D1_CYNSE</name>
<accession>A0A3P8X1D1</accession>
<feature type="transmembrane region" description="Helical" evidence="6">
    <location>
        <begin position="172"/>
        <end position="194"/>
    </location>
</feature>
<feature type="transmembrane region" description="Helical" evidence="6">
    <location>
        <begin position="88"/>
        <end position="108"/>
    </location>
</feature>
<dbReference type="InterPro" id="IPR046964">
    <property type="entry name" value="RTN1-4"/>
</dbReference>
<dbReference type="Pfam" id="PF02453">
    <property type="entry name" value="Reticulon"/>
    <property type="match status" value="1"/>
</dbReference>
<evidence type="ECO:0000256" key="7">
    <source>
        <dbReference type="SAM" id="MobiDB-lite"/>
    </source>
</evidence>
<dbReference type="Ensembl" id="ENSCSET00000033223.1">
    <property type="protein sequence ID" value="ENSCSEP00000032799.1"/>
    <property type="gene ID" value="ENSCSEG00000021063.1"/>
</dbReference>
<dbReference type="GO" id="GO:0005789">
    <property type="term" value="C:endoplasmic reticulum membrane"/>
    <property type="evidence" value="ECO:0007669"/>
    <property type="project" value="UniProtKB-SubCell"/>
</dbReference>
<keyword evidence="5 6" id="KW-0472">Membrane</keyword>
<feature type="region of interest" description="Disordered" evidence="7">
    <location>
        <begin position="1"/>
        <end position="51"/>
    </location>
</feature>
<keyword evidence="2 6" id="KW-0812">Transmembrane</keyword>
<dbReference type="AlphaFoldDB" id="A0A3P8X1D1"/>
<comment type="subcellular location">
    <subcellularLocation>
        <location evidence="1 6">Endoplasmic reticulum membrane</location>
        <topology evidence="1 6">Multi-pass membrane protein</topology>
    </subcellularLocation>
</comment>
<dbReference type="PROSITE" id="PS50845">
    <property type="entry name" value="RETICULON"/>
    <property type="match status" value="1"/>
</dbReference>
<evidence type="ECO:0000256" key="1">
    <source>
        <dbReference type="ARBA" id="ARBA00004477"/>
    </source>
</evidence>